<dbReference type="RefSeq" id="WP_036580871.1">
    <property type="nucleotide sequence ID" value="NZ_JPJI01000026.1"/>
</dbReference>
<reference evidence="3 5" key="2">
    <citation type="submission" date="2014-07" db="EMBL/GenBank/DDBJ databases">
        <title>Draft genome sequence of Nonlabens ulvanivorans, an ulvan degrading bacterium.</title>
        <authorList>
            <person name="Kopel M."/>
            <person name="Helbert W."/>
            <person name="Henrissat B."/>
            <person name="Doniger T."/>
            <person name="Banin E."/>
        </authorList>
    </citation>
    <scope>NUCLEOTIDE SEQUENCE [LARGE SCALE GENOMIC DNA]</scope>
    <source>
        <strain evidence="3 5">PLR</strain>
    </source>
</reference>
<evidence type="ECO:0000313" key="6">
    <source>
        <dbReference type="Proteomes" id="UP000028980"/>
    </source>
</evidence>
<dbReference type="Proteomes" id="UP000028980">
    <property type="component" value="Unassembled WGS sequence"/>
</dbReference>
<evidence type="ECO:0000313" key="4">
    <source>
        <dbReference type="EMBL" id="PRX14095.1"/>
    </source>
</evidence>
<evidence type="ECO:0000313" key="2">
    <source>
        <dbReference type="EMBL" id="GAL01287.1"/>
    </source>
</evidence>
<evidence type="ECO:0000313" key="1">
    <source>
        <dbReference type="EMBL" id="GAK78028.1"/>
    </source>
</evidence>
<dbReference type="Proteomes" id="UP000239997">
    <property type="component" value="Unassembled WGS sequence"/>
</dbReference>
<organism evidence="3 5">
    <name type="scientific">Nonlabens ulvanivorans</name>
    <name type="common">Persicivirga ulvanivorans</name>
    <dbReference type="NCBI Taxonomy" id="906888"/>
    <lineage>
        <taxon>Bacteria</taxon>
        <taxon>Pseudomonadati</taxon>
        <taxon>Bacteroidota</taxon>
        <taxon>Flavobacteriia</taxon>
        <taxon>Flavobacteriales</taxon>
        <taxon>Flavobacteriaceae</taxon>
        <taxon>Nonlabens</taxon>
    </lineage>
</organism>
<dbReference type="EMBL" id="JPJI01000026">
    <property type="protein sequence ID" value="KEZ93502.1"/>
    <property type="molecule type" value="Genomic_DNA"/>
</dbReference>
<dbReference type="EMBL" id="BBLG01000019">
    <property type="protein sequence ID" value="GAK78028.1"/>
    <property type="molecule type" value="Genomic_DNA"/>
</dbReference>
<dbReference type="EMBL" id="BBMM01000010">
    <property type="protein sequence ID" value="GAL01287.1"/>
    <property type="molecule type" value="Genomic_DNA"/>
</dbReference>
<reference evidence="6 7" key="1">
    <citation type="journal article" date="2014" name="Genome Announc.">
        <title>Draft Genome Sequences of Marine Flavobacterium Nonlabens Strains NR17, NR24, NR27, NR32, NR33, and Ara13.</title>
        <authorList>
            <person name="Nakanishi M."/>
            <person name="Meirelles P."/>
            <person name="Suzuki R."/>
            <person name="Takatani N."/>
            <person name="Mino S."/>
            <person name="Suda W."/>
            <person name="Oshima K."/>
            <person name="Hattori M."/>
            <person name="Ohkuma M."/>
            <person name="Hosokawa M."/>
            <person name="Miyashita K."/>
            <person name="Thompson F.L."/>
            <person name="Niwa A."/>
            <person name="Sawabe T."/>
            <person name="Sawabe T."/>
        </authorList>
    </citation>
    <scope>NUCLEOTIDE SEQUENCE [LARGE SCALE GENOMIC DNA]</scope>
    <source>
        <strain evidence="1">JCM 19296</strain>
        <strain evidence="2">JCM 19314</strain>
        <strain evidence="6">JCM19296</strain>
        <strain evidence="7">JCM19314</strain>
    </source>
</reference>
<dbReference type="Proteomes" id="UP000028531">
    <property type="component" value="Unassembled WGS sequence"/>
</dbReference>
<comment type="caution">
    <text evidence="3">The sequence shown here is derived from an EMBL/GenBank/DDBJ whole genome shotgun (WGS) entry which is preliminary data.</text>
</comment>
<name>A0A084JX18_NONUL</name>
<evidence type="ECO:0000313" key="8">
    <source>
        <dbReference type="Proteomes" id="UP000239997"/>
    </source>
</evidence>
<protein>
    <submittedName>
        <fullName evidence="3">Uncharacterized protein</fullName>
    </submittedName>
</protein>
<accession>A0A084JX18</accession>
<evidence type="ECO:0000313" key="5">
    <source>
        <dbReference type="Proteomes" id="UP000028531"/>
    </source>
</evidence>
<proteinExistence type="predicted"/>
<dbReference type="EMBL" id="PVNA01000002">
    <property type="protein sequence ID" value="PRX14095.1"/>
    <property type="molecule type" value="Genomic_DNA"/>
</dbReference>
<dbReference type="AlphaFoldDB" id="A0A084JX18"/>
<evidence type="ECO:0000313" key="7">
    <source>
        <dbReference type="Proteomes" id="UP000029226"/>
    </source>
</evidence>
<sequence length="138" mass="15891">MNNVEINQGEIKVKLKGLSGGKLSFAAMGFEKDVVNLESGLLRLVFDLKDIGEHNYYQVPTIEVFYEENMSETHWICEFNGKTILDKMDHHGNSTILLLNRKVLSELEQHHENAIIVHAEFPQPAHINLEKSFIHFFK</sequence>
<reference evidence="4 8" key="3">
    <citation type="submission" date="2018-03" db="EMBL/GenBank/DDBJ databases">
        <title>Genomic Encyclopedia of Archaeal and Bacterial Type Strains, Phase II (KMG-II): from individual species to whole genera.</title>
        <authorList>
            <person name="Goeker M."/>
        </authorList>
    </citation>
    <scope>NUCLEOTIDE SEQUENCE [LARGE SCALE GENOMIC DNA]</scope>
    <source>
        <strain evidence="4 8">DSM 22727</strain>
    </source>
</reference>
<gene>
    <name evidence="3" type="ORF">IL45_04610</name>
    <name evidence="1" type="ORF">JCM19296_3637</name>
    <name evidence="2" type="ORF">JCM19314_731</name>
    <name evidence="4" type="ORF">LY02_01124</name>
</gene>
<dbReference type="Proteomes" id="UP000029226">
    <property type="component" value="Unassembled WGS sequence"/>
</dbReference>
<keyword evidence="8" id="KW-1185">Reference proteome</keyword>
<evidence type="ECO:0000313" key="3">
    <source>
        <dbReference type="EMBL" id="KEZ93502.1"/>
    </source>
</evidence>
<dbReference type="OrthoDB" id="1144653at2"/>